<organism evidence="2 3">
    <name type="scientific">Actinomadura namibiensis</name>
    <dbReference type="NCBI Taxonomy" id="182080"/>
    <lineage>
        <taxon>Bacteria</taxon>
        <taxon>Bacillati</taxon>
        <taxon>Actinomycetota</taxon>
        <taxon>Actinomycetes</taxon>
        <taxon>Streptosporangiales</taxon>
        <taxon>Thermomonosporaceae</taxon>
        <taxon>Actinomadura</taxon>
    </lineage>
</organism>
<keyword evidence="2" id="KW-0808">Transferase</keyword>
<keyword evidence="3" id="KW-1185">Reference proteome</keyword>
<evidence type="ECO:0000313" key="3">
    <source>
        <dbReference type="Proteomes" id="UP000572680"/>
    </source>
</evidence>
<dbReference type="AlphaFoldDB" id="A0A7W3QSF5"/>
<dbReference type="EMBL" id="JACJIA010000022">
    <property type="protein sequence ID" value="MBA8957343.1"/>
    <property type="molecule type" value="Genomic_DNA"/>
</dbReference>
<comment type="caution">
    <text evidence="2">The sequence shown here is derived from an EMBL/GenBank/DDBJ whole genome shotgun (WGS) entry which is preliminary data.</text>
</comment>
<dbReference type="InterPro" id="IPR002155">
    <property type="entry name" value="Thiolase"/>
</dbReference>
<dbReference type="InterPro" id="IPR016039">
    <property type="entry name" value="Thiolase-like"/>
</dbReference>
<name>A0A7W3QSF5_ACTNM</name>
<evidence type="ECO:0000259" key="1">
    <source>
        <dbReference type="Pfam" id="PF22691"/>
    </source>
</evidence>
<protein>
    <submittedName>
        <fullName evidence="2">Acetyl-CoA acetyltransferase</fullName>
    </submittedName>
</protein>
<dbReference type="PIRSF" id="PIRSF000429">
    <property type="entry name" value="Ac-CoA_Ac_transf"/>
    <property type="match status" value="1"/>
</dbReference>
<dbReference type="PANTHER" id="PTHR42870">
    <property type="entry name" value="ACETYL-COA C-ACETYLTRANSFERASE"/>
    <property type="match status" value="1"/>
</dbReference>
<dbReference type="Gene3D" id="3.40.47.10">
    <property type="match status" value="1"/>
</dbReference>
<dbReference type="InterPro" id="IPR055140">
    <property type="entry name" value="Thiolase_C_2"/>
</dbReference>
<reference evidence="2 3" key="1">
    <citation type="submission" date="2020-08" db="EMBL/GenBank/DDBJ databases">
        <title>Genomic Encyclopedia of Type Strains, Phase IV (KMG-IV): sequencing the most valuable type-strain genomes for metagenomic binning, comparative biology and taxonomic classification.</title>
        <authorList>
            <person name="Goeker M."/>
        </authorList>
    </citation>
    <scope>NUCLEOTIDE SEQUENCE [LARGE SCALE GENOMIC DNA]</scope>
    <source>
        <strain evidence="2 3">DSM 44197</strain>
    </source>
</reference>
<dbReference type="PANTHER" id="PTHR42870:SF1">
    <property type="entry name" value="NON-SPECIFIC LIPID-TRANSFER PROTEIN-LIKE 2"/>
    <property type="match status" value="1"/>
</dbReference>
<gene>
    <name evidence="2" type="ORF">HNR61_009036</name>
</gene>
<dbReference type="CDD" id="cd00829">
    <property type="entry name" value="SCP-x_thiolase"/>
    <property type="match status" value="1"/>
</dbReference>
<dbReference type="Pfam" id="PF22691">
    <property type="entry name" value="Thiolase_C_1"/>
    <property type="match status" value="1"/>
</dbReference>
<feature type="domain" description="Thiolase C-terminal" evidence="1">
    <location>
        <begin position="260"/>
        <end position="395"/>
    </location>
</feature>
<proteinExistence type="predicted"/>
<dbReference type="Proteomes" id="UP000572680">
    <property type="component" value="Unassembled WGS sequence"/>
</dbReference>
<dbReference type="SUPFAM" id="SSF53901">
    <property type="entry name" value="Thiolase-like"/>
    <property type="match status" value="2"/>
</dbReference>
<evidence type="ECO:0000313" key="2">
    <source>
        <dbReference type="EMBL" id="MBA8957343.1"/>
    </source>
</evidence>
<dbReference type="RefSeq" id="WP_182849171.1">
    <property type="nucleotide sequence ID" value="NZ_BAAALP010000047.1"/>
</dbReference>
<dbReference type="GO" id="GO:0016747">
    <property type="term" value="F:acyltransferase activity, transferring groups other than amino-acyl groups"/>
    <property type="evidence" value="ECO:0007669"/>
    <property type="project" value="InterPro"/>
</dbReference>
<sequence>MNRTLDWGCAEPLGGLAGGVAIAGIGEAAHSKASGRTPTEMAGEAAAAAIADAGLTPADIDGVMAHPAFPGQLHADAFRAWFGSTGPLWESPLGGGMVWAGTAPHAAARALADGSARHILNSFAVAWATQRSSMTGGPGQSHAQKITKRQLEVPFGWFPQPVYFATIARRHMHEFGTTVEQLGSVAVTTRLHANLTPSAVMCDRRLNLRDYLASPPVAEPFRKEDCSLISDGAAAYVMTTPERARDLRAPVVEVAGVGLGTSHAGGHWAQQPAFTTTPQVFAGPAAFAMAGIRPVDVDVLAVYDPFTIVTLMQIEDLGFCGKGEAGPLAESGALAHDAGGIPTNTHGGLLSHSYVLGIAHVTELVRQLRGQADAQVASAEIAVYGGYTGPQASALVLRRAR</sequence>
<accession>A0A7W3QSF5</accession>